<evidence type="ECO:0000313" key="2">
    <source>
        <dbReference type="EMBL" id="ASV76478.1"/>
    </source>
</evidence>
<dbReference type="OrthoDB" id="258610at2"/>
<dbReference type="PANTHER" id="PTHR47561">
    <property type="entry name" value="POLYSACCHARIDE DEACETYLASE FAMILY PROTEIN (AFU_ORTHOLOGUE AFUA_6G05030)"/>
    <property type="match status" value="1"/>
</dbReference>
<dbReference type="InterPro" id="IPR014344">
    <property type="entry name" value="XrtA_polysacc_deacetyl"/>
</dbReference>
<feature type="domain" description="NodB homology" evidence="1">
    <location>
        <begin position="27"/>
        <end position="297"/>
    </location>
</feature>
<dbReference type="PROSITE" id="PS51677">
    <property type="entry name" value="NODB"/>
    <property type="match status" value="1"/>
</dbReference>
<dbReference type="KEGG" id="ttf:THTE_3877"/>
<dbReference type="Proteomes" id="UP000215086">
    <property type="component" value="Chromosome"/>
</dbReference>
<accession>A0A286RKK9</accession>
<dbReference type="AlphaFoldDB" id="A0A286RKK9"/>
<dbReference type="InterPro" id="IPR002509">
    <property type="entry name" value="NODB_dom"/>
</dbReference>
<evidence type="ECO:0000259" key="1">
    <source>
        <dbReference type="PROSITE" id="PS51677"/>
    </source>
</evidence>
<evidence type="ECO:0000313" key="3">
    <source>
        <dbReference type="Proteomes" id="UP000215086"/>
    </source>
</evidence>
<dbReference type="CDD" id="cd10941">
    <property type="entry name" value="CE4_PuuE_HpPgdA_like_2"/>
    <property type="match status" value="1"/>
</dbReference>
<dbReference type="GO" id="GO:0005975">
    <property type="term" value="P:carbohydrate metabolic process"/>
    <property type="evidence" value="ECO:0007669"/>
    <property type="project" value="InterPro"/>
</dbReference>
<dbReference type="InterPro" id="IPR022560">
    <property type="entry name" value="DUF3473"/>
</dbReference>
<dbReference type="Gene3D" id="3.20.20.370">
    <property type="entry name" value="Glycoside hydrolase/deacetylase"/>
    <property type="match status" value="1"/>
</dbReference>
<dbReference type="PANTHER" id="PTHR47561:SF1">
    <property type="entry name" value="POLYSACCHARIDE DEACETYLASE FAMILY PROTEIN (AFU_ORTHOLOGUE AFUA_6G05030)"/>
    <property type="match status" value="1"/>
</dbReference>
<keyword evidence="3" id="KW-1185">Reference proteome</keyword>
<dbReference type="EMBL" id="CP018477">
    <property type="protein sequence ID" value="ASV76478.1"/>
    <property type="molecule type" value="Genomic_DNA"/>
</dbReference>
<dbReference type="RefSeq" id="WP_095416252.1">
    <property type="nucleotide sequence ID" value="NZ_CP018477.1"/>
</dbReference>
<dbReference type="NCBIfam" id="TIGR03006">
    <property type="entry name" value="pepcterm_polyde"/>
    <property type="match status" value="1"/>
</dbReference>
<dbReference type="InterPro" id="IPR045235">
    <property type="entry name" value="PuuE_HpPgdA-like"/>
</dbReference>
<dbReference type="Pfam" id="PF01522">
    <property type="entry name" value="Polysacc_deac_1"/>
    <property type="match status" value="1"/>
</dbReference>
<organism evidence="2 3">
    <name type="scientific">Thermogutta terrifontis</name>
    <dbReference type="NCBI Taxonomy" id="1331910"/>
    <lineage>
        <taxon>Bacteria</taxon>
        <taxon>Pseudomonadati</taxon>
        <taxon>Planctomycetota</taxon>
        <taxon>Planctomycetia</taxon>
        <taxon>Pirellulales</taxon>
        <taxon>Thermoguttaceae</taxon>
        <taxon>Thermogutta</taxon>
    </lineage>
</organism>
<dbReference type="GO" id="GO:0016810">
    <property type="term" value="F:hydrolase activity, acting on carbon-nitrogen (but not peptide) bonds"/>
    <property type="evidence" value="ECO:0007669"/>
    <property type="project" value="InterPro"/>
</dbReference>
<dbReference type="Pfam" id="PF11959">
    <property type="entry name" value="DUF3473"/>
    <property type="match status" value="1"/>
</dbReference>
<dbReference type="SUPFAM" id="SSF88713">
    <property type="entry name" value="Glycoside hydrolase/deacetylase"/>
    <property type="match status" value="1"/>
</dbReference>
<sequence length="297" mass="34352">MADVLNIVTVDVEEYFQVSNFEKAIPRAEWDSFASRIALPIQKLLEMFASRQVKATFFVLGWVAQRQPRLIREIHLAGHQIGSHSTWHRLVYEQSPEEFRRDLRESIAILSDITGSAVTAYRAPSFSITEKSLWAFEILAEEGIRYDASVFPIYHDRYGLPKAPVIPFQIRTQAGPIWEVPASVARISALNIPVAGGGYFRLYPYWLTRALCQKIQREGRPVLAYIHPWELDPDQPRIPRLRWSARFRHYVNLTKTEHKLSRLLEDFHWNTLEAGVNHWIARHPEPTMLSPCLSPAE</sequence>
<proteinExistence type="predicted"/>
<gene>
    <name evidence="2" type="ORF">THTE_3877</name>
</gene>
<dbReference type="InterPro" id="IPR011330">
    <property type="entry name" value="Glyco_hydro/deAcase_b/a-brl"/>
</dbReference>
<name>A0A286RKK9_9BACT</name>
<protein>
    <submittedName>
        <fullName evidence="2">Polysaccharide deacetylase</fullName>
    </submittedName>
</protein>
<reference evidence="2 3" key="1">
    <citation type="journal article" name="Front. Microbiol.">
        <title>Sugar Metabolism of the First Thermophilic Planctomycete Thermogutta terrifontis: Comparative Genomic and Transcriptomic Approaches.</title>
        <authorList>
            <person name="Elcheninov A.G."/>
            <person name="Menzel P."/>
            <person name="Gudbergsdottir S.R."/>
            <person name="Slesarev A.I."/>
            <person name="Kadnikov V.V."/>
            <person name="Krogh A."/>
            <person name="Bonch-Osmolovskaya E.A."/>
            <person name="Peng X."/>
            <person name="Kublanov I.V."/>
        </authorList>
    </citation>
    <scope>NUCLEOTIDE SEQUENCE [LARGE SCALE GENOMIC DNA]</scope>
    <source>
        <strain evidence="2 3">R1</strain>
    </source>
</reference>